<dbReference type="AlphaFoldDB" id="A0A6S7HBU4"/>
<dbReference type="Gene3D" id="1.10.443.10">
    <property type="entry name" value="Intergrase catalytic core"/>
    <property type="match status" value="1"/>
</dbReference>
<name>A0A6S7HBU4_PARCT</name>
<keyword evidence="2" id="KW-1185">Reference proteome</keyword>
<dbReference type="PANTHER" id="PTHR35617:SF3">
    <property type="entry name" value="CORE-BINDING (CB) DOMAIN-CONTAINING PROTEIN"/>
    <property type="match status" value="1"/>
</dbReference>
<dbReference type="InterPro" id="IPR011010">
    <property type="entry name" value="DNA_brk_join_enz"/>
</dbReference>
<dbReference type="OrthoDB" id="6769862at2759"/>
<dbReference type="InterPro" id="IPR013762">
    <property type="entry name" value="Integrase-like_cat_sf"/>
</dbReference>
<evidence type="ECO:0000313" key="2">
    <source>
        <dbReference type="Proteomes" id="UP001152795"/>
    </source>
</evidence>
<dbReference type="SUPFAM" id="SSF56349">
    <property type="entry name" value="DNA breaking-rejoining enzymes"/>
    <property type="match status" value="1"/>
</dbReference>
<dbReference type="GO" id="GO:0006310">
    <property type="term" value="P:DNA recombination"/>
    <property type="evidence" value="ECO:0007669"/>
    <property type="project" value="InterPro"/>
</dbReference>
<evidence type="ECO:0000313" key="1">
    <source>
        <dbReference type="EMBL" id="CAB3993467.1"/>
    </source>
</evidence>
<sequence length="168" mass="19014">MWLALFSSERSSVLSDLDIQILKKQPDGFTFTLTKPRNTGDPRPLTTIAFPCFKEDSTLCPLKCLESYLNATSEFRSLPECKKLFLSTLRPHRHVSKSTIARWLCDTVTASGIDSTIFKAHSTRATSTSTAAKKQLPLNDNLIMGDWTSFSTFQRFYYKLLLSLGFLM</sequence>
<organism evidence="1 2">
    <name type="scientific">Paramuricea clavata</name>
    <name type="common">Red gorgonian</name>
    <name type="synonym">Violescent sea-whip</name>
    <dbReference type="NCBI Taxonomy" id="317549"/>
    <lineage>
        <taxon>Eukaryota</taxon>
        <taxon>Metazoa</taxon>
        <taxon>Cnidaria</taxon>
        <taxon>Anthozoa</taxon>
        <taxon>Octocorallia</taxon>
        <taxon>Malacalcyonacea</taxon>
        <taxon>Plexauridae</taxon>
        <taxon>Paramuricea</taxon>
    </lineage>
</organism>
<dbReference type="EMBL" id="CACRXK020002266">
    <property type="protein sequence ID" value="CAB3993467.1"/>
    <property type="molecule type" value="Genomic_DNA"/>
</dbReference>
<reference evidence="1" key="1">
    <citation type="submission" date="2020-04" db="EMBL/GenBank/DDBJ databases">
        <authorList>
            <person name="Alioto T."/>
            <person name="Alioto T."/>
            <person name="Gomez Garrido J."/>
        </authorList>
    </citation>
    <scope>NUCLEOTIDE SEQUENCE</scope>
    <source>
        <strain evidence="1">A484AB</strain>
    </source>
</reference>
<protein>
    <submittedName>
        <fullName evidence="1">Uncharacterized protein</fullName>
    </submittedName>
</protein>
<accession>A0A6S7HBU4</accession>
<gene>
    <name evidence="1" type="ORF">PACLA_8A076206</name>
</gene>
<comment type="caution">
    <text evidence="1">The sequence shown here is derived from an EMBL/GenBank/DDBJ whole genome shotgun (WGS) entry which is preliminary data.</text>
</comment>
<proteinExistence type="predicted"/>
<dbReference type="GO" id="GO:0003677">
    <property type="term" value="F:DNA binding"/>
    <property type="evidence" value="ECO:0007669"/>
    <property type="project" value="InterPro"/>
</dbReference>
<dbReference type="PANTHER" id="PTHR35617">
    <property type="entry name" value="PHAGE_INTEGRASE DOMAIN-CONTAINING PROTEIN"/>
    <property type="match status" value="1"/>
</dbReference>
<dbReference type="Proteomes" id="UP001152795">
    <property type="component" value="Unassembled WGS sequence"/>
</dbReference>
<dbReference type="GO" id="GO:0015074">
    <property type="term" value="P:DNA integration"/>
    <property type="evidence" value="ECO:0007669"/>
    <property type="project" value="InterPro"/>
</dbReference>